<gene>
    <name evidence="1" type="ORF">UR08_06905</name>
</gene>
<comment type="caution">
    <text evidence="1">The sequence shown here is derived from an EMBL/GenBank/DDBJ whole genome shotgun (WGS) entry which is preliminary data.</text>
</comment>
<name>A0A3D8TPH6_9LIST</name>
<organism evidence="1 2">
    <name type="scientific">Listeria kieliensis</name>
    <dbReference type="NCBI Taxonomy" id="1621700"/>
    <lineage>
        <taxon>Bacteria</taxon>
        <taxon>Bacillati</taxon>
        <taxon>Bacillota</taxon>
        <taxon>Bacilli</taxon>
        <taxon>Bacillales</taxon>
        <taxon>Listeriaceae</taxon>
        <taxon>Listeria</taxon>
    </lineage>
</organism>
<sequence>MIDGLAEGLNDIQKKAEKSLIHFFTASHSKSTSETRKQVMKEMEKESVQKVKSASKAYLDSFSSSAQGKWSKAVDTAFKNTNKVLKDL</sequence>
<evidence type="ECO:0000313" key="1">
    <source>
        <dbReference type="EMBL" id="RDX00705.1"/>
    </source>
</evidence>
<accession>A0A3D8TPH6</accession>
<dbReference type="AlphaFoldDB" id="A0A3D8TPH6"/>
<dbReference type="Proteomes" id="UP000257055">
    <property type="component" value="Unassembled WGS sequence"/>
</dbReference>
<dbReference type="RefSeq" id="WP_115752947.1">
    <property type="nucleotide sequence ID" value="NZ_LARY01000002.1"/>
</dbReference>
<reference evidence="2" key="1">
    <citation type="submission" date="2015-04" db="EMBL/GenBank/DDBJ databases">
        <authorList>
            <person name="Schardt J."/>
            <person name="Mueller-Herbst S."/>
            <person name="Scherer S."/>
            <person name="Huptas C."/>
        </authorList>
    </citation>
    <scope>NUCLEOTIDE SEQUENCE [LARGE SCALE GENOMIC DNA]</scope>
    <source>
        <strain evidence="2">Kiel-L1</strain>
    </source>
</reference>
<keyword evidence="2" id="KW-1185">Reference proteome</keyword>
<evidence type="ECO:0000313" key="2">
    <source>
        <dbReference type="Proteomes" id="UP000257055"/>
    </source>
</evidence>
<proteinExistence type="predicted"/>
<dbReference type="EMBL" id="LARY01000002">
    <property type="protein sequence ID" value="RDX00705.1"/>
    <property type="molecule type" value="Genomic_DNA"/>
</dbReference>
<protein>
    <submittedName>
        <fullName evidence="1">Uncharacterized protein</fullName>
    </submittedName>
</protein>